<comment type="caution">
    <text evidence="1">The sequence shown here is derived from an EMBL/GenBank/DDBJ whole genome shotgun (WGS) entry which is preliminary data.</text>
</comment>
<dbReference type="AlphaFoldDB" id="A0A8J2HGR5"/>
<name>A0A8J2HGR5_COTCN</name>
<reference evidence="1" key="1">
    <citation type="submission" date="2021-04" db="EMBL/GenBank/DDBJ databases">
        <authorList>
            <person name="Chebbi M.A.C M."/>
        </authorList>
    </citation>
    <scope>NUCLEOTIDE SEQUENCE</scope>
</reference>
<evidence type="ECO:0000313" key="2">
    <source>
        <dbReference type="Proteomes" id="UP000786811"/>
    </source>
</evidence>
<dbReference type="EMBL" id="CAJNRD030001122">
    <property type="protein sequence ID" value="CAG5100627.1"/>
    <property type="molecule type" value="Genomic_DNA"/>
</dbReference>
<sequence length="233" mass="27035">MTIFVLVRDKKQDYCVHKKRHISFERRRDRICKKKIKIICENGSLTDGVKKQRMLEKKTRPVLKYTVQNCRINLKKIKNVHFFDRKSGFDAETEDSDSSYEPAESEGSIENEEYLVANVSEDENSDIENTGSGNVDECNNVSQNTSTSTLNCSFNVNGHTGWDDSDVEAELTVKKGNLKKDTCCFCEKEYFKIARHLETVHKTEKEVQDFMKLEECRQNGSNSFIEKERKSYL</sequence>
<organism evidence="1 2">
    <name type="scientific">Cotesia congregata</name>
    <name type="common">Parasitoid wasp</name>
    <name type="synonym">Apanteles congregatus</name>
    <dbReference type="NCBI Taxonomy" id="51543"/>
    <lineage>
        <taxon>Eukaryota</taxon>
        <taxon>Metazoa</taxon>
        <taxon>Ecdysozoa</taxon>
        <taxon>Arthropoda</taxon>
        <taxon>Hexapoda</taxon>
        <taxon>Insecta</taxon>
        <taxon>Pterygota</taxon>
        <taxon>Neoptera</taxon>
        <taxon>Endopterygota</taxon>
        <taxon>Hymenoptera</taxon>
        <taxon>Apocrita</taxon>
        <taxon>Ichneumonoidea</taxon>
        <taxon>Braconidae</taxon>
        <taxon>Microgastrinae</taxon>
        <taxon>Cotesia</taxon>
    </lineage>
</organism>
<dbReference type="Proteomes" id="UP000786811">
    <property type="component" value="Unassembled WGS sequence"/>
</dbReference>
<feature type="non-terminal residue" evidence="1">
    <location>
        <position position="233"/>
    </location>
</feature>
<protein>
    <submittedName>
        <fullName evidence="1">Uncharacterized protein</fullName>
    </submittedName>
</protein>
<accession>A0A8J2HGR5</accession>
<evidence type="ECO:0000313" key="1">
    <source>
        <dbReference type="EMBL" id="CAG5100627.1"/>
    </source>
</evidence>
<keyword evidence="2" id="KW-1185">Reference proteome</keyword>
<gene>
    <name evidence="1" type="ORF">HICCMSTLAB_LOCUS9700</name>
</gene>
<proteinExistence type="predicted"/>